<protein>
    <submittedName>
        <fullName evidence="2">Uncharacterized protein</fullName>
    </submittedName>
</protein>
<name>A0A1H5C1B2_9PSEU</name>
<keyword evidence="3" id="KW-1185">Reference proteome</keyword>
<organism evidence="2 3">
    <name type="scientific">Amycolatopsis tolypomycina</name>
    <dbReference type="NCBI Taxonomy" id="208445"/>
    <lineage>
        <taxon>Bacteria</taxon>
        <taxon>Bacillati</taxon>
        <taxon>Actinomycetota</taxon>
        <taxon>Actinomycetes</taxon>
        <taxon>Pseudonocardiales</taxon>
        <taxon>Pseudonocardiaceae</taxon>
        <taxon>Amycolatopsis</taxon>
    </lineage>
</organism>
<evidence type="ECO:0000313" key="3">
    <source>
        <dbReference type="Proteomes" id="UP000199622"/>
    </source>
</evidence>
<sequence length="52" mass="5464">MNVQSDYWTSLSLRTGFTTAIDAGPDLRDGMTVRRGAAPGPVPERTSGLVAA</sequence>
<accession>A0A1H5C1B2</accession>
<evidence type="ECO:0000256" key="1">
    <source>
        <dbReference type="SAM" id="MobiDB-lite"/>
    </source>
</evidence>
<dbReference type="EMBL" id="FNSO01000004">
    <property type="protein sequence ID" value="SED60415.1"/>
    <property type="molecule type" value="Genomic_DNA"/>
</dbReference>
<dbReference type="Proteomes" id="UP000199622">
    <property type="component" value="Unassembled WGS sequence"/>
</dbReference>
<feature type="region of interest" description="Disordered" evidence="1">
    <location>
        <begin position="26"/>
        <end position="52"/>
    </location>
</feature>
<dbReference type="STRING" id="208445.SAMN04489727_8546"/>
<proteinExistence type="predicted"/>
<reference evidence="3" key="1">
    <citation type="submission" date="2016-10" db="EMBL/GenBank/DDBJ databases">
        <authorList>
            <person name="Varghese N."/>
            <person name="Submissions S."/>
        </authorList>
    </citation>
    <scope>NUCLEOTIDE SEQUENCE [LARGE SCALE GENOMIC DNA]</scope>
    <source>
        <strain evidence="3">DSM 44544</strain>
    </source>
</reference>
<gene>
    <name evidence="2" type="ORF">SAMN04489727_8546</name>
</gene>
<dbReference type="RefSeq" id="WP_167384911.1">
    <property type="nucleotide sequence ID" value="NZ_FNSO01000004.1"/>
</dbReference>
<evidence type="ECO:0000313" key="2">
    <source>
        <dbReference type="EMBL" id="SED60415.1"/>
    </source>
</evidence>
<dbReference type="AlphaFoldDB" id="A0A1H5C1B2"/>